<proteinExistence type="predicted"/>
<keyword evidence="2" id="KW-1185">Reference proteome</keyword>
<protein>
    <submittedName>
        <fullName evidence="1">Uncharacterized protein</fullName>
    </submittedName>
</protein>
<dbReference type="Proteomes" id="UP000887013">
    <property type="component" value="Unassembled WGS sequence"/>
</dbReference>
<dbReference type="AlphaFoldDB" id="A0A8X6PP55"/>
<gene>
    <name evidence="1" type="ORF">NPIL_534691</name>
</gene>
<dbReference type="EMBL" id="BMAW01117713">
    <property type="protein sequence ID" value="GFT76520.1"/>
    <property type="molecule type" value="Genomic_DNA"/>
</dbReference>
<sequence length="128" mass="14572">MSGDNVLQCRWRHFLLGFSIVGSLHKFGVPEFMNTRKLLYIYDMLGNVSEEILNADESDIDISNFENDENDEDVKDLSFAPLDLQYDSSSEEETNEEVSIVPEIPIVDSVSEQKNSCPLTFSITPKKF</sequence>
<reference evidence="1" key="1">
    <citation type="submission" date="2020-08" db="EMBL/GenBank/DDBJ databases">
        <title>Multicomponent nature underlies the extraordinary mechanical properties of spider dragline silk.</title>
        <authorList>
            <person name="Kono N."/>
            <person name="Nakamura H."/>
            <person name="Mori M."/>
            <person name="Yoshida Y."/>
            <person name="Ohtoshi R."/>
            <person name="Malay A.D."/>
            <person name="Moran D.A.P."/>
            <person name="Tomita M."/>
            <person name="Numata K."/>
            <person name="Arakawa K."/>
        </authorList>
    </citation>
    <scope>NUCLEOTIDE SEQUENCE</scope>
</reference>
<evidence type="ECO:0000313" key="1">
    <source>
        <dbReference type="EMBL" id="GFT76520.1"/>
    </source>
</evidence>
<evidence type="ECO:0000313" key="2">
    <source>
        <dbReference type="Proteomes" id="UP000887013"/>
    </source>
</evidence>
<comment type="caution">
    <text evidence="1">The sequence shown here is derived from an EMBL/GenBank/DDBJ whole genome shotgun (WGS) entry which is preliminary data.</text>
</comment>
<accession>A0A8X6PP55</accession>
<name>A0A8X6PP55_NEPPI</name>
<organism evidence="1 2">
    <name type="scientific">Nephila pilipes</name>
    <name type="common">Giant wood spider</name>
    <name type="synonym">Nephila maculata</name>
    <dbReference type="NCBI Taxonomy" id="299642"/>
    <lineage>
        <taxon>Eukaryota</taxon>
        <taxon>Metazoa</taxon>
        <taxon>Ecdysozoa</taxon>
        <taxon>Arthropoda</taxon>
        <taxon>Chelicerata</taxon>
        <taxon>Arachnida</taxon>
        <taxon>Araneae</taxon>
        <taxon>Araneomorphae</taxon>
        <taxon>Entelegynae</taxon>
        <taxon>Araneoidea</taxon>
        <taxon>Nephilidae</taxon>
        <taxon>Nephila</taxon>
    </lineage>
</organism>